<dbReference type="PANTHER" id="PTHR10916">
    <property type="entry name" value="60S RIBOSOMAL PROTEIN L35/50S RIBOSOMAL PROTEIN L29"/>
    <property type="match status" value="1"/>
</dbReference>
<gene>
    <name evidence="5" type="primary">rpmC</name>
    <name evidence="7" type="ORF">EDM22_12670</name>
</gene>
<evidence type="ECO:0000256" key="4">
    <source>
        <dbReference type="ARBA" id="ARBA00035204"/>
    </source>
</evidence>
<evidence type="ECO:0000256" key="3">
    <source>
        <dbReference type="ARBA" id="ARBA00023274"/>
    </source>
</evidence>
<dbReference type="RefSeq" id="WP_122937452.1">
    <property type="nucleotide sequence ID" value="NZ_JBHSNT010000050.1"/>
</dbReference>
<comment type="caution">
    <text evidence="7">The sequence shown here is derived from an EMBL/GenBank/DDBJ whole genome shotgun (WGS) entry which is preliminary data.</text>
</comment>
<keyword evidence="3 5" id="KW-0687">Ribonucleoprotein</keyword>
<comment type="similarity">
    <text evidence="1 5">Belongs to the universal ribosomal protein uL29 family.</text>
</comment>
<proteinExistence type="inferred from homology"/>
<evidence type="ECO:0000313" key="7">
    <source>
        <dbReference type="EMBL" id="RNB47241.1"/>
    </source>
</evidence>
<evidence type="ECO:0000256" key="6">
    <source>
        <dbReference type="SAM" id="MobiDB-lite"/>
    </source>
</evidence>
<dbReference type="Gene3D" id="1.10.287.310">
    <property type="match status" value="1"/>
</dbReference>
<dbReference type="PANTHER" id="PTHR10916:SF0">
    <property type="entry name" value="LARGE RIBOSOMAL SUBUNIT PROTEIN UL29C"/>
    <property type="match status" value="1"/>
</dbReference>
<dbReference type="OrthoDB" id="9815192at2"/>
<dbReference type="SUPFAM" id="SSF46561">
    <property type="entry name" value="Ribosomal protein L29 (L29p)"/>
    <property type="match status" value="1"/>
</dbReference>
<keyword evidence="8" id="KW-1185">Reference proteome</keyword>
<evidence type="ECO:0000256" key="5">
    <source>
        <dbReference type="HAMAP-Rule" id="MF_00374"/>
    </source>
</evidence>
<reference evidence="7 8" key="1">
    <citation type="submission" date="2018-10" db="EMBL/GenBank/DDBJ databases">
        <title>Isolation, diversity and antibacterial activity of antinobacteria from the wheat rhizosphere soil.</title>
        <authorList>
            <person name="Sun T."/>
        </authorList>
    </citation>
    <scope>NUCLEOTIDE SEQUENCE [LARGE SCALE GENOMIC DNA]</scope>
    <source>
        <strain evidence="7 8">SJ-23</strain>
    </source>
</reference>
<accession>A0A3M8A888</accession>
<protein>
    <recommendedName>
        <fullName evidence="4 5">Large ribosomal subunit protein uL29</fullName>
    </recommendedName>
</protein>
<dbReference type="AlphaFoldDB" id="A0A3M8A888"/>
<dbReference type="GO" id="GO:0006412">
    <property type="term" value="P:translation"/>
    <property type="evidence" value="ECO:0007669"/>
    <property type="project" value="UniProtKB-UniRule"/>
</dbReference>
<dbReference type="GO" id="GO:0003735">
    <property type="term" value="F:structural constituent of ribosome"/>
    <property type="evidence" value="ECO:0007669"/>
    <property type="project" value="InterPro"/>
</dbReference>
<name>A0A3M8A888_9MICO</name>
<evidence type="ECO:0000256" key="2">
    <source>
        <dbReference type="ARBA" id="ARBA00022980"/>
    </source>
</evidence>
<dbReference type="Proteomes" id="UP000275048">
    <property type="component" value="Unassembled WGS sequence"/>
</dbReference>
<dbReference type="InterPro" id="IPR018254">
    <property type="entry name" value="Ribosomal_uL29_CS"/>
</dbReference>
<dbReference type="CDD" id="cd00427">
    <property type="entry name" value="Ribosomal_L29_HIP"/>
    <property type="match status" value="1"/>
</dbReference>
<evidence type="ECO:0000256" key="1">
    <source>
        <dbReference type="ARBA" id="ARBA00009254"/>
    </source>
</evidence>
<feature type="region of interest" description="Disordered" evidence="6">
    <location>
        <begin position="77"/>
        <end position="108"/>
    </location>
</feature>
<sequence>MAVGTKELAPNELDTFEDERLVEELKKAKEELFNLRFQAATGQLESHGRVRAVKRDIARIYTVIRERELGIRATPAPVEAPAKAEKKTKKAKAAASTDAAAEAETKEA</sequence>
<dbReference type="GO" id="GO:0022625">
    <property type="term" value="C:cytosolic large ribosomal subunit"/>
    <property type="evidence" value="ECO:0007669"/>
    <property type="project" value="TreeGrafter"/>
</dbReference>
<keyword evidence="2 5" id="KW-0689">Ribosomal protein</keyword>
<feature type="compositionally biased region" description="Low complexity" evidence="6">
    <location>
        <begin position="93"/>
        <end position="102"/>
    </location>
</feature>
<dbReference type="Pfam" id="PF00831">
    <property type="entry name" value="Ribosomal_L29"/>
    <property type="match status" value="1"/>
</dbReference>
<dbReference type="EMBL" id="RHHB01000026">
    <property type="protein sequence ID" value="RNB47241.1"/>
    <property type="molecule type" value="Genomic_DNA"/>
</dbReference>
<dbReference type="InterPro" id="IPR036049">
    <property type="entry name" value="Ribosomal_uL29_sf"/>
</dbReference>
<organism evidence="7 8">
    <name type="scientific">Agromyces tardus</name>
    <dbReference type="NCBI Taxonomy" id="2583849"/>
    <lineage>
        <taxon>Bacteria</taxon>
        <taxon>Bacillati</taxon>
        <taxon>Actinomycetota</taxon>
        <taxon>Actinomycetes</taxon>
        <taxon>Micrococcales</taxon>
        <taxon>Microbacteriaceae</taxon>
        <taxon>Agromyces</taxon>
    </lineage>
</organism>
<dbReference type="PROSITE" id="PS00579">
    <property type="entry name" value="RIBOSOMAL_L29"/>
    <property type="match status" value="1"/>
</dbReference>
<evidence type="ECO:0000313" key="8">
    <source>
        <dbReference type="Proteomes" id="UP000275048"/>
    </source>
</evidence>
<dbReference type="InterPro" id="IPR001854">
    <property type="entry name" value="Ribosomal_uL29"/>
</dbReference>
<dbReference type="InterPro" id="IPR050063">
    <property type="entry name" value="Ribosomal_protein_uL29"/>
</dbReference>
<dbReference type="HAMAP" id="MF_00374">
    <property type="entry name" value="Ribosomal_uL29"/>
    <property type="match status" value="1"/>
</dbReference>
<dbReference type="NCBIfam" id="TIGR00012">
    <property type="entry name" value="L29"/>
    <property type="match status" value="1"/>
</dbReference>
<dbReference type="FunFam" id="1.10.287.310:FF:000001">
    <property type="entry name" value="50S ribosomal protein L29"/>
    <property type="match status" value="1"/>
</dbReference>